<dbReference type="SUPFAM" id="SSF49764">
    <property type="entry name" value="HSP20-like chaperones"/>
    <property type="match status" value="1"/>
</dbReference>
<name>A0AB34GJ28_ESCRO</name>
<evidence type="ECO:0000256" key="1">
    <source>
        <dbReference type="SAM" id="MobiDB-lite"/>
    </source>
</evidence>
<proteinExistence type="predicted"/>
<comment type="caution">
    <text evidence="2">The sequence shown here is derived from an EMBL/GenBank/DDBJ whole genome shotgun (WGS) entry which is preliminary data.</text>
</comment>
<dbReference type="EMBL" id="JAIQCJ010002240">
    <property type="protein sequence ID" value="KAJ8778720.1"/>
    <property type="molecule type" value="Genomic_DNA"/>
</dbReference>
<feature type="region of interest" description="Disordered" evidence="1">
    <location>
        <begin position="151"/>
        <end position="170"/>
    </location>
</feature>
<evidence type="ECO:0000313" key="3">
    <source>
        <dbReference type="Proteomes" id="UP001159641"/>
    </source>
</evidence>
<feature type="region of interest" description="Disordered" evidence="1">
    <location>
        <begin position="1"/>
        <end position="20"/>
    </location>
</feature>
<evidence type="ECO:0000313" key="2">
    <source>
        <dbReference type="EMBL" id="KAJ8778720.1"/>
    </source>
</evidence>
<accession>A0AB34GJ28</accession>
<gene>
    <name evidence="2" type="ORF">J1605_013397</name>
</gene>
<protein>
    <submittedName>
        <fullName evidence="2">Uncharacterized protein</fullName>
    </submittedName>
</protein>
<feature type="compositionally biased region" description="Basic residues" evidence="1">
    <location>
        <begin position="1"/>
        <end position="11"/>
    </location>
</feature>
<organism evidence="2 3">
    <name type="scientific">Eschrichtius robustus</name>
    <name type="common">California gray whale</name>
    <name type="synonym">Eschrichtius gibbosus</name>
    <dbReference type="NCBI Taxonomy" id="9764"/>
    <lineage>
        <taxon>Eukaryota</taxon>
        <taxon>Metazoa</taxon>
        <taxon>Chordata</taxon>
        <taxon>Craniata</taxon>
        <taxon>Vertebrata</taxon>
        <taxon>Euteleostomi</taxon>
        <taxon>Mammalia</taxon>
        <taxon>Eutheria</taxon>
        <taxon>Laurasiatheria</taxon>
        <taxon>Artiodactyla</taxon>
        <taxon>Whippomorpha</taxon>
        <taxon>Cetacea</taxon>
        <taxon>Mysticeti</taxon>
        <taxon>Eschrichtiidae</taxon>
        <taxon>Eschrichtius</taxon>
    </lineage>
</organism>
<reference evidence="2 3" key="1">
    <citation type="submission" date="2022-11" db="EMBL/GenBank/DDBJ databases">
        <title>Whole genome sequence of Eschrichtius robustus ER-17-0199.</title>
        <authorList>
            <person name="Bruniche-Olsen A."/>
            <person name="Black A.N."/>
            <person name="Fields C.J."/>
            <person name="Walden K."/>
            <person name="Dewoody J.A."/>
        </authorList>
    </citation>
    <scope>NUCLEOTIDE SEQUENCE [LARGE SCALE GENOMIC DNA]</scope>
    <source>
        <strain evidence="2">ER-17-0199</strain>
        <tissue evidence="2">Blubber</tissue>
    </source>
</reference>
<dbReference type="Gene3D" id="2.60.40.790">
    <property type="match status" value="1"/>
</dbReference>
<sequence>MRCVRHTHRRRQEQFQRNPDSYNGAVRENYAWSQDYTDLELKVPVPKHVVKGKQPPTQNRFSSAVTSLPPHILFNHVKLYLKQACPVQESGWGPGKPLEYCYLPPVSDECSSFCSTEDRSRTGAPEPSRLHVGVRQGVMGLVAAAALSARSSLSPFPTPSQEISPGLSDP</sequence>
<dbReference type="AlphaFoldDB" id="A0AB34GJ28"/>
<dbReference type="InterPro" id="IPR008978">
    <property type="entry name" value="HSP20-like_chaperone"/>
</dbReference>
<keyword evidence="3" id="KW-1185">Reference proteome</keyword>
<dbReference type="Proteomes" id="UP001159641">
    <property type="component" value="Unassembled WGS sequence"/>
</dbReference>